<reference evidence="2" key="1">
    <citation type="journal article" date="2020" name="mSystems">
        <title>Genome- and Community-Level Interaction Insights into Carbon Utilization and Element Cycling Functions of Hydrothermarchaeota in Hydrothermal Sediment.</title>
        <authorList>
            <person name="Zhou Z."/>
            <person name="Liu Y."/>
            <person name="Xu W."/>
            <person name="Pan J."/>
            <person name="Luo Z.H."/>
            <person name="Li M."/>
        </authorList>
    </citation>
    <scope>NUCLEOTIDE SEQUENCE [LARGE SCALE GENOMIC DNA]</scope>
    <source>
        <strain evidence="2">SpSt-716</strain>
    </source>
</reference>
<dbReference type="EMBL" id="DTEN01000377">
    <property type="protein sequence ID" value="HGI75868.1"/>
    <property type="molecule type" value="Genomic_DNA"/>
</dbReference>
<accession>A0A7V3YNG6</accession>
<evidence type="ECO:0000256" key="1">
    <source>
        <dbReference type="SAM" id="SignalP"/>
    </source>
</evidence>
<sequence>MRKFIILCLVAMLISGSVAFAAVEKVKVRKIDILKVQNVPEVRVELEVQGSGTIFVQASTDYDKYTYVTEPVTLEVASPQPFFVLRFTKGDFRRVNLLENLSEEIPEFAEGKKVVVYVYEAKYTSSEGQPEDIKQDIAKYGYALRGVLAKGTKEIQLARK</sequence>
<feature type="chain" id="PRO_5031472512" evidence="1">
    <location>
        <begin position="22"/>
        <end position="160"/>
    </location>
</feature>
<proteinExistence type="predicted"/>
<dbReference type="AlphaFoldDB" id="A0A7V3YNG6"/>
<protein>
    <submittedName>
        <fullName evidence="2">Uncharacterized protein</fullName>
    </submittedName>
</protein>
<name>A0A7V3YNG6_9BACT</name>
<organism evidence="2">
    <name type="scientific">Candidatus Caldatribacterium californiense</name>
    <dbReference type="NCBI Taxonomy" id="1454726"/>
    <lineage>
        <taxon>Bacteria</taxon>
        <taxon>Pseudomonadati</taxon>
        <taxon>Atribacterota</taxon>
        <taxon>Atribacteria</taxon>
        <taxon>Atribacterales</taxon>
        <taxon>Candidatus Caldatribacteriaceae</taxon>
        <taxon>Candidatus Caldatribacterium</taxon>
    </lineage>
</organism>
<gene>
    <name evidence="2" type="ORF">ENU96_09375</name>
</gene>
<evidence type="ECO:0000313" key="2">
    <source>
        <dbReference type="EMBL" id="HGI75868.1"/>
    </source>
</evidence>
<keyword evidence="1" id="KW-0732">Signal</keyword>
<feature type="signal peptide" evidence="1">
    <location>
        <begin position="1"/>
        <end position="21"/>
    </location>
</feature>
<comment type="caution">
    <text evidence="2">The sequence shown here is derived from an EMBL/GenBank/DDBJ whole genome shotgun (WGS) entry which is preliminary data.</text>
</comment>